<sequence>MYFQQPYSYYEQPMMGEISSQTPYQSSFMPIPPPVMPVSMPNTYIKHEYKGAELIEEAAKRERRMAYYDEKIMGCYDNELDRKRIYQILLNQRRHEKMLGEIYYGMTGRKLSCDIKEPGLPEDLKENLDQRIFQGFESIEIYRKIYFSVIPPEWKMMLFEIIGDEQNDLLKYIYYCSKINAL</sequence>
<protein>
    <submittedName>
        <fullName evidence="1">Uncharacterized protein</fullName>
    </submittedName>
</protein>
<dbReference type="Proteomes" id="UP000483018">
    <property type="component" value="Unassembled WGS sequence"/>
</dbReference>
<reference evidence="1 2" key="1">
    <citation type="submission" date="2019-12" db="EMBL/GenBank/DDBJ databases">
        <title>Defluviitalea raffinosedens, isolated from a biogas fermenter, genome sequencing and characterization.</title>
        <authorList>
            <person name="Rettenmaier R."/>
            <person name="Schneider M."/>
            <person name="Neuhaus K."/>
            <person name="Liebl W."/>
            <person name="Zverlov V."/>
        </authorList>
    </citation>
    <scope>NUCLEOTIDE SEQUENCE [LARGE SCALE GENOMIC DNA]</scope>
    <source>
        <strain evidence="1 2">249c-K6</strain>
    </source>
</reference>
<accession>A0A7C8HFP5</accession>
<comment type="caution">
    <text evidence="1">The sequence shown here is derived from an EMBL/GenBank/DDBJ whole genome shotgun (WGS) entry which is preliminary data.</text>
</comment>
<organism evidence="1 2">
    <name type="scientific">Defluviitalea raffinosedens</name>
    <dbReference type="NCBI Taxonomy" id="1450156"/>
    <lineage>
        <taxon>Bacteria</taxon>
        <taxon>Bacillati</taxon>
        <taxon>Bacillota</taxon>
        <taxon>Clostridia</taxon>
        <taxon>Lachnospirales</taxon>
        <taxon>Defluviitaleaceae</taxon>
        <taxon>Defluviitalea</taxon>
    </lineage>
</organism>
<dbReference type="RefSeq" id="WP_158739377.1">
    <property type="nucleotide sequence ID" value="NZ_WSLF01000002.1"/>
</dbReference>
<name>A0A7C8HFP5_9FIRM</name>
<dbReference type="AlphaFoldDB" id="A0A7C8HFP5"/>
<keyword evidence="2" id="KW-1185">Reference proteome</keyword>
<dbReference type="EMBL" id="WSLF01000002">
    <property type="protein sequence ID" value="KAE9636123.1"/>
    <property type="molecule type" value="Genomic_DNA"/>
</dbReference>
<dbReference type="OrthoDB" id="573482at2"/>
<evidence type="ECO:0000313" key="2">
    <source>
        <dbReference type="Proteomes" id="UP000483018"/>
    </source>
</evidence>
<evidence type="ECO:0000313" key="1">
    <source>
        <dbReference type="EMBL" id="KAE9636123.1"/>
    </source>
</evidence>
<proteinExistence type="predicted"/>
<dbReference type="SUPFAM" id="SSF47240">
    <property type="entry name" value="Ferritin-like"/>
    <property type="match status" value="1"/>
</dbReference>
<gene>
    <name evidence="1" type="ORF">GND95_03070</name>
</gene>
<dbReference type="InterPro" id="IPR009078">
    <property type="entry name" value="Ferritin-like_SF"/>
</dbReference>